<dbReference type="SUPFAM" id="SSF53822">
    <property type="entry name" value="Periplasmic binding protein-like I"/>
    <property type="match status" value="1"/>
</dbReference>
<feature type="domain" description="HTH lacI-type" evidence="5">
    <location>
        <begin position="20"/>
        <end position="74"/>
    </location>
</feature>
<dbReference type="GO" id="GO:0003700">
    <property type="term" value="F:DNA-binding transcription factor activity"/>
    <property type="evidence" value="ECO:0007669"/>
    <property type="project" value="TreeGrafter"/>
</dbReference>
<dbReference type="Pfam" id="PF00532">
    <property type="entry name" value="Peripla_BP_1"/>
    <property type="match status" value="1"/>
</dbReference>
<dbReference type="PROSITE" id="PS50943">
    <property type="entry name" value="HTH_CROC1"/>
    <property type="match status" value="1"/>
</dbReference>
<dbReference type="PANTHER" id="PTHR30146:SF95">
    <property type="entry name" value="RIBOSE OPERON REPRESSOR"/>
    <property type="match status" value="1"/>
</dbReference>
<dbReference type="GO" id="GO:0000976">
    <property type="term" value="F:transcription cis-regulatory region binding"/>
    <property type="evidence" value="ECO:0007669"/>
    <property type="project" value="TreeGrafter"/>
</dbReference>
<evidence type="ECO:0000256" key="4">
    <source>
        <dbReference type="ARBA" id="ARBA00023163"/>
    </source>
</evidence>
<evidence type="ECO:0000256" key="1">
    <source>
        <dbReference type="ARBA" id="ARBA00022491"/>
    </source>
</evidence>
<organism evidence="7 8">
    <name type="scientific">Limosilactobacillus vaginalis DSM 5837 = ATCC 49540</name>
    <dbReference type="NCBI Taxonomy" id="1423814"/>
    <lineage>
        <taxon>Bacteria</taxon>
        <taxon>Bacillati</taxon>
        <taxon>Bacillota</taxon>
        <taxon>Bacilli</taxon>
        <taxon>Lactobacillales</taxon>
        <taxon>Lactobacillaceae</taxon>
        <taxon>Limosilactobacillus</taxon>
    </lineage>
</organism>
<dbReference type="Proteomes" id="UP000004483">
    <property type="component" value="Unassembled WGS sequence"/>
</dbReference>
<dbReference type="Gene3D" id="3.40.50.2300">
    <property type="match status" value="2"/>
</dbReference>
<dbReference type="EMBL" id="ACGV01000130">
    <property type="protein sequence ID" value="EEJ40428.1"/>
    <property type="molecule type" value="Genomic_DNA"/>
</dbReference>
<dbReference type="PROSITE" id="PS00356">
    <property type="entry name" value="HTH_LACI_1"/>
    <property type="match status" value="1"/>
</dbReference>
<dbReference type="InterPro" id="IPR001387">
    <property type="entry name" value="Cro/C1-type_HTH"/>
</dbReference>
<dbReference type="HOGENOM" id="CLU_037628_6_0_9"/>
<dbReference type="SUPFAM" id="SSF47413">
    <property type="entry name" value="lambda repressor-like DNA-binding domains"/>
    <property type="match status" value="1"/>
</dbReference>
<dbReference type="STRING" id="1423814.HMPREF0549_1131"/>
<dbReference type="PROSITE" id="PS50932">
    <property type="entry name" value="HTH_LACI_2"/>
    <property type="match status" value="1"/>
</dbReference>
<keyword evidence="1" id="KW-0678">Repressor</keyword>
<dbReference type="InterPro" id="IPR000843">
    <property type="entry name" value="HTH_LacI"/>
</dbReference>
<evidence type="ECO:0000259" key="6">
    <source>
        <dbReference type="PROSITE" id="PS50943"/>
    </source>
</evidence>
<dbReference type="InterPro" id="IPR001761">
    <property type="entry name" value="Peripla_BP/Lac1_sug-bd_dom"/>
</dbReference>
<accession>C2EUJ5</accession>
<keyword evidence="3" id="KW-0238">DNA-binding</keyword>
<dbReference type="CDD" id="cd01392">
    <property type="entry name" value="HTH_LacI"/>
    <property type="match status" value="1"/>
</dbReference>
<dbReference type="SMART" id="SM00354">
    <property type="entry name" value="HTH_LACI"/>
    <property type="match status" value="1"/>
</dbReference>
<evidence type="ECO:0000256" key="2">
    <source>
        <dbReference type="ARBA" id="ARBA00023015"/>
    </source>
</evidence>
<dbReference type="PRINTS" id="PR00036">
    <property type="entry name" value="HTHLACI"/>
</dbReference>
<evidence type="ECO:0000313" key="7">
    <source>
        <dbReference type="EMBL" id="EEJ40428.1"/>
    </source>
</evidence>
<keyword evidence="2" id="KW-0805">Transcription regulation</keyword>
<proteinExistence type="predicted"/>
<evidence type="ECO:0000313" key="8">
    <source>
        <dbReference type="Proteomes" id="UP000004483"/>
    </source>
</evidence>
<name>C2EUJ5_9LACO</name>
<dbReference type="PANTHER" id="PTHR30146">
    <property type="entry name" value="LACI-RELATED TRANSCRIPTIONAL REPRESSOR"/>
    <property type="match status" value="1"/>
</dbReference>
<dbReference type="InterPro" id="IPR010982">
    <property type="entry name" value="Lambda_DNA-bd_dom_sf"/>
</dbReference>
<dbReference type="AlphaFoldDB" id="C2EUJ5"/>
<dbReference type="eggNOG" id="COG1609">
    <property type="taxonomic scope" value="Bacteria"/>
</dbReference>
<sequence length="328" mass="36968">MILGYNEKQFEKDWGRSMVAKLQDVAKLAGVSVTTVSRVINNYGSLSEKTIKKVHQAMNQLNYQPNALARAMQGKPSKFIGLIFPNLTNPFFAELVNELEHQLFLKGYKTIIASSAENREIEHEYLNMLFANQVDGIISGSHNLGIEEYQQLTAPIVSFDRYLSDNIPIVAADSYRGGKLAARFMIQHQVNRLAVIVDEDTSVSPTLNRLQGVVDYLNDQGHNFVTLTKEEIDQTDFAKQFDGVIASNDVQALRIISQYRQKGYQVNRDFFVTGYDGSQLICQIAPQLPTVVQPIHALAENLISTLFERIANPRKKIESVTLPVKFRE</sequence>
<reference evidence="7 8" key="1">
    <citation type="submission" date="2009-01" db="EMBL/GenBank/DDBJ databases">
        <authorList>
            <person name="Qin X."/>
            <person name="Bachman B."/>
            <person name="Battles P."/>
            <person name="Bell A."/>
            <person name="Bess C."/>
            <person name="Bickham C."/>
            <person name="Chaboub L."/>
            <person name="Chen D."/>
            <person name="Coyle M."/>
            <person name="Deiros D.R."/>
            <person name="Dinh H."/>
            <person name="Forbes L."/>
            <person name="Fowler G."/>
            <person name="Francisco L."/>
            <person name="Fu Q."/>
            <person name="Gubbala S."/>
            <person name="Hale W."/>
            <person name="Han Y."/>
            <person name="Hemphill L."/>
            <person name="Highlander S.K."/>
            <person name="Hirani K."/>
            <person name="Hogues M."/>
            <person name="Jackson L."/>
            <person name="Jakkamsetti A."/>
            <person name="Javaid M."/>
            <person name="Jiang H."/>
            <person name="Korchina V."/>
            <person name="Kovar C."/>
            <person name="Lara F."/>
            <person name="Lee S."/>
            <person name="Mata R."/>
            <person name="Mathew T."/>
            <person name="Moen C."/>
            <person name="Morales K."/>
            <person name="Munidasa M."/>
            <person name="Nazareth L."/>
            <person name="Ngo R."/>
            <person name="Nguyen L."/>
            <person name="Okwuonu G."/>
            <person name="Ongeri F."/>
            <person name="Patil S."/>
            <person name="Petrosino J."/>
            <person name="Pham C."/>
            <person name="Pham P."/>
            <person name="Pu L.-L."/>
            <person name="Puazo M."/>
            <person name="Raj R."/>
            <person name="Reid J."/>
            <person name="Rouhana J."/>
            <person name="Saada N."/>
            <person name="Shang Y."/>
            <person name="Simmons D."/>
            <person name="Thornton R."/>
            <person name="Warren J."/>
            <person name="Weissenberger G."/>
            <person name="Zhang J."/>
            <person name="Zhang L."/>
            <person name="Zhou C."/>
            <person name="Zhu D."/>
            <person name="Muzny D."/>
            <person name="Worley K."/>
            <person name="Gibbs R."/>
        </authorList>
    </citation>
    <scope>NUCLEOTIDE SEQUENCE [LARGE SCALE GENOMIC DNA]</scope>
    <source>
        <strain evidence="7 8">ATCC 49540</strain>
    </source>
</reference>
<protein>
    <submittedName>
        <fullName evidence="7">Transcriptional regulator, LacI family</fullName>
    </submittedName>
</protein>
<dbReference type="CDD" id="cd06291">
    <property type="entry name" value="PBP1_Qymf-like"/>
    <property type="match status" value="1"/>
</dbReference>
<keyword evidence="4" id="KW-0804">Transcription</keyword>
<dbReference type="Gene3D" id="1.10.260.40">
    <property type="entry name" value="lambda repressor-like DNA-binding domains"/>
    <property type="match status" value="1"/>
</dbReference>
<gene>
    <name evidence="7" type="ORF">HMPREF0549_1131</name>
</gene>
<comment type="caution">
    <text evidence="7">The sequence shown here is derived from an EMBL/GenBank/DDBJ whole genome shotgun (WGS) entry which is preliminary data.</text>
</comment>
<dbReference type="InterPro" id="IPR028082">
    <property type="entry name" value="Peripla_BP_I"/>
</dbReference>
<feature type="domain" description="HTH cro/C1-type" evidence="6">
    <location>
        <begin position="22"/>
        <end position="64"/>
    </location>
</feature>
<evidence type="ECO:0000256" key="3">
    <source>
        <dbReference type="ARBA" id="ARBA00023125"/>
    </source>
</evidence>
<dbReference type="Pfam" id="PF00356">
    <property type="entry name" value="LacI"/>
    <property type="match status" value="1"/>
</dbReference>
<evidence type="ECO:0000259" key="5">
    <source>
        <dbReference type="PROSITE" id="PS50932"/>
    </source>
</evidence>